<dbReference type="InterPro" id="IPR054491">
    <property type="entry name" value="MGH1-like_GH"/>
</dbReference>
<dbReference type="KEGG" id="tcm:HL41_04355"/>
<sequence>MKGKLEVETHTLKHEESFAIFDAYGNIDVERNFEEGIYYQGTRFLSCHKFYLFDQLPILLSSAVKEDNSLFTVDLTNPKIIRNEEVIIPEGTVHILRNKFLYQNCCYEKIWIKNYFFDPVKIEISFYFNSDFADVFEVRGMKRRQRGKIFPLKTIKNGIKFVYRGLDNILRTTDIIFDPLPQQIISNKAVYLFNLGGKEKVVLNLYIRCLIENEDSELISYNKALYYITKKFREWENKSCKIYTSNELFNRWLRRSFADIVMLTTTTPYGPYPYAGIPWFNTVFGRDGIITALECLWINPSLAKGTLSFLAHYQAKKINREQDAEPGKIVHEIRKGEMAATKEIPYALYYGSVDATPLFVILASKYFERTGDIEFIKNIWKNIQMAITWIDKYGDIDKDGLVEYVPSEKGLINKGWKDSEDSVFYEDGKLAKPPIALVEVQGYVYKAKREASKLAKVLGKEKLAVKWAKEAERLRELIEEKFWDDEINCFVLALDGDKRPCRVRSSNAGHLLFTKAISMSKARILASLFFEKHFFSGWGIRTISSFEKRYNPLSYHNGSVWPHDNAIIAFGLCLYGFKQEALRILNALFEASIFFKLHRLPELFCGLERRVNEGPTYYPVACYPQAWSTGAVFLILQGCLGLTIEGNEIRFKHPLLPDFIEEMWIKNFEIKRGKVDLYLKNYGNDVGINIINKEGEVKVLVEK</sequence>
<dbReference type="STRING" id="289377.HL41_04355"/>
<dbReference type="SUPFAM" id="SSF48208">
    <property type="entry name" value="Six-hairpin glycosidases"/>
    <property type="match status" value="1"/>
</dbReference>
<gene>
    <name evidence="3" type="ORF">HL41_04355</name>
</gene>
<dbReference type="AlphaFoldDB" id="A0A075WTA1"/>
<evidence type="ECO:0000259" key="2">
    <source>
        <dbReference type="Pfam" id="PF22422"/>
    </source>
</evidence>
<dbReference type="HOGENOM" id="CLU_019216_1_0_0"/>
<dbReference type="OrthoDB" id="9759959at2"/>
<dbReference type="PaxDb" id="289377-HL41_04355"/>
<dbReference type="Proteomes" id="UP000028481">
    <property type="component" value="Chromosome"/>
</dbReference>
<evidence type="ECO:0000313" key="4">
    <source>
        <dbReference type="Proteomes" id="UP000028481"/>
    </source>
</evidence>
<organism evidence="3 4">
    <name type="scientific">Thermodesulfobacterium commune DSM 2178</name>
    <dbReference type="NCBI Taxonomy" id="289377"/>
    <lineage>
        <taxon>Bacteria</taxon>
        <taxon>Pseudomonadati</taxon>
        <taxon>Thermodesulfobacteriota</taxon>
        <taxon>Thermodesulfobacteria</taxon>
        <taxon>Thermodesulfobacteriales</taxon>
        <taxon>Thermodesulfobacteriaceae</taxon>
        <taxon>Thermodesulfobacterium</taxon>
    </lineage>
</organism>
<dbReference type="EMBL" id="CP008796">
    <property type="protein sequence ID" value="AIH04061.1"/>
    <property type="molecule type" value="Genomic_DNA"/>
</dbReference>
<dbReference type="eggNOG" id="COG3408">
    <property type="taxonomic scope" value="Bacteria"/>
</dbReference>
<dbReference type="Pfam" id="PF22422">
    <property type="entry name" value="MGH1-like_GH"/>
    <property type="match status" value="1"/>
</dbReference>
<accession>A0A075WTA1</accession>
<dbReference type="Pfam" id="PF14742">
    <property type="entry name" value="GDE_N_bis"/>
    <property type="match status" value="1"/>
</dbReference>
<dbReference type="GO" id="GO:0005975">
    <property type="term" value="P:carbohydrate metabolic process"/>
    <property type="evidence" value="ECO:0007669"/>
    <property type="project" value="InterPro"/>
</dbReference>
<evidence type="ECO:0000259" key="1">
    <source>
        <dbReference type="Pfam" id="PF14742"/>
    </source>
</evidence>
<proteinExistence type="predicted"/>
<dbReference type="InterPro" id="IPR012341">
    <property type="entry name" value="6hp_glycosidase-like_sf"/>
</dbReference>
<dbReference type="InterPro" id="IPR008928">
    <property type="entry name" value="6-hairpin_glycosidase_sf"/>
</dbReference>
<feature type="domain" description="Mannosylglycerate hydrolase MGH1-like glycoside hydrolase" evidence="2">
    <location>
        <begin position="290"/>
        <end position="590"/>
    </location>
</feature>
<dbReference type="Gene3D" id="1.50.10.10">
    <property type="match status" value="1"/>
</dbReference>
<dbReference type="InterPro" id="IPR032856">
    <property type="entry name" value="GDE_N_bis"/>
</dbReference>
<reference evidence="3 4" key="1">
    <citation type="journal article" date="2015" name="Genome Announc.">
        <title>Genome Sequence of a Sulfate-Reducing Thermophilic Bacterium, Thermodesulfobacterium commune DSM 2178T (Phylum Thermodesulfobacteria).</title>
        <authorList>
            <person name="Bhatnagar S."/>
            <person name="Badger J.H."/>
            <person name="Madupu R."/>
            <person name="Khouri H.M."/>
            <person name="O'Connor E.M."/>
            <person name="Robb F.T."/>
            <person name="Ward N.L."/>
            <person name="Eisen J.A."/>
        </authorList>
    </citation>
    <scope>NUCLEOTIDE SEQUENCE [LARGE SCALE GENOMIC DNA]</scope>
    <source>
        <strain evidence="3 4">DSM 2178</strain>
    </source>
</reference>
<evidence type="ECO:0000313" key="3">
    <source>
        <dbReference type="EMBL" id="AIH04061.1"/>
    </source>
</evidence>
<keyword evidence="4" id="KW-1185">Reference proteome</keyword>
<dbReference type="RefSeq" id="WP_038061007.1">
    <property type="nucleotide sequence ID" value="NZ_CP008796.1"/>
</dbReference>
<protein>
    <submittedName>
        <fullName evidence="3">Amylo-alpha-1,6-glucosidase</fullName>
    </submittedName>
</protein>
<feature type="domain" description="Putative glycogen debranching enzyme N-terminal" evidence="1">
    <location>
        <begin position="12"/>
        <end position="204"/>
    </location>
</feature>
<name>A0A075WTA1_9BACT</name>